<feature type="region of interest" description="Disordered" evidence="1">
    <location>
        <begin position="126"/>
        <end position="165"/>
    </location>
</feature>
<evidence type="ECO:0000256" key="1">
    <source>
        <dbReference type="SAM" id="MobiDB-lite"/>
    </source>
</evidence>
<evidence type="ECO:0000313" key="2">
    <source>
        <dbReference type="EMBL" id="OSC96285.1"/>
    </source>
</evidence>
<proteinExistence type="predicted"/>
<feature type="compositionally biased region" description="Basic residues" evidence="1">
    <location>
        <begin position="136"/>
        <end position="152"/>
    </location>
</feature>
<name>A0A1Y2I578_TRAC3</name>
<organism evidence="2 3">
    <name type="scientific">Trametes coccinea (strain BRFM310)</name>
    <name type="common">Pycnoporus coccineus</name>
    <dbReference type="NCBI Taxonomy" id="1353009"/>
    <lineage>
        <taxon>Eukaryota</taxon>
        <taxon>Fungi</taxon>
        <taxon>Dikarya</taxon>
        <taxon>Basidiomycota</taxon>
        <taxon>Agaricomycotina</taxon>
        <taxon>Agaricomycetes</taxon>
        <taxon>Polyporales</taxon>
        <taxon>Polyporaceae</taxon>
        <taxon>Trametes</taxon>
    </lineage>
</organism>
<dbReference type="AlphaFoldDB" id="A0A1Y2I578"/>
<feature type="region of interest" description="Disordered" evidence="1">
    <location>
        <begin position="241"/>
        <end position="266"/>
    </location>
</feature>
<keyword evidence="3" id="KW-1185">Reference proteome</keyword>
<gene>
    <name evidence="2" type="ORF">PYCCODRAFT_1379470</name>
</gene>
<feature type="non-terminal residue" evidence="2">
    <location>
        <position position="1"/>
    </location>
</feature>
<dbReference type="Proteomes" id="UP000193067">
    <property type="component" value="Unassembled WGS sequence"/>
</dbReference>
<sequence>RLRYKPEEYAEVVVAEYGVRFINWPDNICFCNLSDKKLGGIKSLRELHRRWFSPEDETRRLCLRPATDDEIAAARADFLSVHPTPHLLGSDDKPAPKQPAPVLLPAVYHPCGLYPLGLHPISTQPKISTAREQEKPKRKQRNDVKRRRKHKKLAGDLRKLPPKRGVTSRRLVLNTVLKPLPGSSMSNSREIEWEMAVDDPIEEFLSSDGYSGMSSEVDEIESSALGGDGFVRFPSVEDPIEEFESSNDCSGTSAESDEIESVSGWD</sequence>
<dbReference type="EMBL" id="KZ084196">
    <property type="protein sequence ID" value="OSC96285.1"/>
    <property type="molecule type" value="Genomic_DNA"/>
</dbReference>
<reference evidence="2 3" key="1">
    <citation type="journal article" date="2015" name="Biotechnol. Biofuels">
        <title>Enhanced degradation of softwood versus hardwood by the white-rot fungus Pycnoporus coccineus.</title>
        <authorList>
            <person name="Couturier M."/>
            <person name="Navarro D."/>
            <person name="Chevret D."/>
            <person name="Henrissat B."/>
            <person name="Piumi F."/>
            <person name="Ruiz-Duenas F.J."/>
            <person name="Martinez A.T."/>
            <person name="Grigoriev I.V."/>
            <person name="Riley R."/>
            <person name="Lipzen A."/>
            <person name="Berrin J.G."/>
            <person name="Master E.R."/>
            <person name="Rosso M.N."/>
        </authorList>
    </citation>
    <scope>NUCLEOTIDE SEQUENCE [LARGE SCALE GENOMIC DNA]</scope>
    <source>
        <strain evidence="2 3">BRFM310</strain>
    </source>
</reference>
<protein>
    <submittedName>
        <fullName evidence="2">Uncharacterized protein</fullName>
    </submittedName>
</protein>
<accession>A0A1Y2I578</accession>
<evidence type="ECO:0000313" key="3">
    <source>
        <dbReference type="Proteomes" id="UP000193067"/>
    </source>
</evidence>